<organism evidence="2 3">
    <name type="scientific">Ancylostoma caninum</name>
    <name type="common">Dog hookworm</name>
    <dbReference type="NCBI Taxonomy" id="29170"/>
    <lineage>
        <taxon>Eukaryota</taxon>
        <taxon>Metazoa</taxon>
        <taxon>Ecdysozoa</taxon>
        <taxon>Nematoda</taxon>
        <taxon>Chromadorea</taxon>
        <taxon>Rhabditida</taxon>
        <taxon>Rhabditina</taxon>
        <taxon>Rhabditomorpha</taxon>
        <taxon>Strongyloidea</taxon>
        <taxon>Ancylostomatidae</taxon>
        <taxon>Ancylostomatinae</taxon>
        <taxon>Ancylostoma</taxon>
    </lineage>
</organism>
<dbReference type="AlphaFoldDB" id="A0A368H1U2"/>
<dbReference type="EMBL" id="JOJR01000036">
    <property type="protein sequence ID" value="RCN49245.1"/>
    <property type="molecule type" value="Genomic_DNA"/>
</dbReference>
<dbReference type="Proteomes" id="UP000252519">
    <property type="component" value="Unassembled WGS sequence"/>
</dbReference>
<keyword evidence="3" id="KW-1185">Reference proteome</keyword>
<reference evidence="2 3" key="1">
    <citation type="submission" date="2014-10" db="EMBL/GenBank/DDBJ databases">
        <title>Draft genome of the hookworm Ancylostoma caninum.</title>
        <authorList>
            <person name="Mitreva M."/>
        </authorList>
    </citation>
    <scope>NUCLEOTIDE SEQUENCE [LARGE SCALE GENOMIC DNA]</scope>
    <source>
        <strain evidence="2 3">Baltimore</strain>
    </source>
</reference>
<sequence length="71" mass="8023">MSNSNQPFGVYVDEDNKVHYINCAPVKPKQRKHRPVENPVKKLINKVFHRQDSTGGQTSGSELSLNSDTKK</sequence>
<feature type="compositionally biased region" description="Polar residues" evidence="1">
    <location>
        <begin position="53"/>
        <end position="71"/>
    </location>
</feature>
<comment type="caution">
    <text evidence="2">The sequence shown here is derived from an EMBL/GenBank/DDBJ whole genome shotgun (WGS) entry which is preliminary data.</text>
</comment>
<dbReference type="OrthoDB" id="5778782at2759"/>
<proteinExistence type="predicted"/>
<feature type="region of interest" description="Disordered" evidence="1">
    <location>
        <begin position="48"/>
        <end position="71"/>
    </location>
</feature>
<protein>
    <submittedName>
        <fullName evidence="2">Uncharacterized protein</fullName>
    </submittedName>
</protein>
<evidence type="ECO:0000313" key="2">
    <source>
        <dbReference type="EMBL" id="RCN49245.1"/>
    </source>
</evidence>
<evidence type="ECO:0000256" key="1">
    <source>
        <dbReference type="SAM" id="MobiDB-lite"/>
    </source>
</evidence>
<accession>A0A368H1U2</accession>
<name>A0A368H1U2_ANCCA</name>
<evidence type="ECO:0000313" key="3">
    <source>
        <dbReference type="Proteomes" id="UP000252519"/>
    </source>
</evidence>
<gene>
    <name evidence="2" type="ORF">ANCCAN_04660</name>
</gene>